<reference evidence="5 6" key="1">
    <citation type="submission" date="2019-11" db="EMBL/GenBank/DDBJ databases">
        <authorList>
            <person name="Holert J."/>
        </authorList>
    </citation>
    <scope>NUCLEOTIDE SEQUENCE [LARGE SCALE GENOMIC DNA]</scope>
    <source>
        <strain evidence="5">BC5_2</strain>
    </source>
</reference>
<evidence type="ECO:0000256" key="1">
    <source>
        <dbReference type="ARBA" id="ARBA00005750"/>
    </source>
</evidence>
<dbReference type="PIRSF" id="PIRSF016557">
    <property type="entry name" value="Caps_synth_CpsB"/>
    <property type="match status" value="1"/>
</dbReference>
<dbReference type="InterPro" id="IPR016667">
    <property type="entry name" value="Caps_polysacc_synth_CpsB/CapC"/>
</dbReference>
<comment type="catalytic activity">
    <reaction evidence="4">
        <text>O-phospho-L-tyrosyl-[protein] + H2O = L-tyrosyl-[protein] + phosphate</text>
        <dbReference type="Rhea" id="RHEA:10684"/>
        <dbReference type="Rhea" id="RHEA-COMP:10136"/>
        <dbReference type="Rhea" id="RHEA-COMP:20101"/>
        <dbReference type="ChEBI" id="CHEBI:15377"/>
        <dbReference type="ChEBI" id="CHEBI:43474"/>
        <dbReference type="ChEBI" id="CHEBI:46858"/>
        <dbReference type="ChEBI" id="CHEBI:61978"/>
        <dbReference type="EC" id="3.1.3.48"/>
    </reaction>
</comment>
<evidence type="ECO:0000256" key="2">
    <source>
        <dbReference type="ARBA" id="ARBA00013064"/>
    </source>
</evidence>
<dbReference type="OrthoDB" id="9788539at2"/>
<protein>
    <recommendedName>
        <fullName evidence="2">protein-tyrosine-phosphatase</fullName>
        <ecNumber evidence="2">3.1.3.48</ecNumber>
    </recommendedName>
</protein>
<evidence type="ECO:0000313" key="5">
    <source>
        <dbReference type="EMBL" id="CAA0080585.1"/>
    </source>
</evidence>
<dbReference type="EMBL" id="CACSII010000001">
    <property type="protein sequence ID" value="CAA0080585.1"/>
    <property type="molecule type" value="Genomic_DNA"/>
</dbReference>
<dbReference type="SUPFAM" id="SSF89550">
    <property type="entry name" value="PHP domain-like"/>
    <property type="match status" value="1"/>
</dbReference>
<dbReference type="Gene3D" id="3.20.20.140">
    <property type="entry name" value="Metal-dependent hydrolases"/>
    <property type="match status" value="1"/>
</dbReference>
<dbReference type="EC" id="3.1.3.48" evidence="2"/>
<proteinExistence type="inferred from homology"/>
<name>A0A5S9N2H2_9GAMM</name>
<dbReference type="PANTHER" id="PTHR39181">
    <property type="entry name" value="TYROSINE-PROTEIN PHOSPHATASE YWQE"/>
    <property type="match status" value="1"/>
</dbReference>
<dbReference type="Proteomes" id="UP000434580">
    <property type="component" value="Unassembled WGS sequence"/>
</dbReference>
<evidence type="ECO:0000256" key="3">
    <source>
        <dbReference type="ARBA" id="ARBA00022801"/>
    </source>
</evidence>
<dbReference type="AlphaFoldDB" id="A0A5S9N2H2"/>
<dbReference type="GO" id="GO:0004725">
    <property type="term" value="F:protein tyrosine phosphatase activity"/>
    <property type="evidence" value="ECO:0007669"/>
    <property type="project" value="UniProtKB-EC"/>
</dbReference>
<evidence type="ECO:0000313" key="6">
    <source>
        <dbReference type="Proteomes" id="UP000434580"/>
    </source>
</evidence>
<dbReference type="InterPro" id="IPR016195">
    <property type="entry name" value="Pol/histidinol_Pase-like"/>
</dbReference>
<dbReference type="GO" id="GO:0030145">
    <property type="term" value="F:manganese ion binding"/>
    <property type="evidence" value="ECO:0007669"/>
    <property type="project" value="InterPro"/>
</dbReference>
<dbReference type="PANTHER" id="PTHR39181:SF1">
    <property type="entry name" value="TYROSINE-PROTEIN PHOSPHATASE YWQE"/>
    <property type="match status" value="1"/>
</dbReference>
<accession>A0A5S9N2H2</accession>
<dbReference type="Pfam" id="PF19567">
    <property type="entry name" value="CpsB_CapC"/>
    <property type="match status" value="1"/>
</dbReference>
<evidence type="ECO:0000256" key="4">
    <source>
        <dbReference type="ARBA" id="ARBA00051722"/>
    </source>
</evidence>
<organism evidence="5 6">
    <name type="scientific">BD1-7 clade bacterium</name>
    <dbReference type="NCBI Taxonomy" id="2029982"/>
    <lineage>
        <taxon>Bacteria</taxon>
        <taxon>Pseudomonadati</taxon>
        <taxon>Pseudomonadota</taxon>
        <taxon>Gammaproteobacteria</taxon>
        <taxon>Cellvibrionales</taxon>
        <taxon>Spongiibacteraceae</taxon>
        <taxon>BD1-7 clade</taxon>
    </lineage>
</organism>
<comment type="similarity">
    <text evidence="1">Belongs to the metallo-dependent hydrolases superfamily. CpsB/CapC family.</text>
</comment>
<gene>
    <name evidence="5" type="primary">ywqE</name>
    <name evidence="5" type="ORF">DPBNPPHM_00269</name>
</gene>
<keyword evidence="3 5" id="KW-0378">Hydrolase</keyword>
<sequence length="244" mass="26629">MLDIHNHYLAGVDDGPTELSGSLALVDLAIEQGIQKVVCTPHYHHGRYDWDADKVTGAFDALVSAVAERLDLALAAEVRFSDEVLIDLRKGRVPFIGRWGEMDALLLEMPHQNVPLGIEAFLKWLKKEGIQPIIAHPERNKEIMKSPRRARDLYRAGAVFQLTAGSIAGHFGENALSTARILLKEEGVRFVASDAHNLKRPPAMKAAADALAAMHEAGDVDVSASRIDELMVLNPGVLTASLFA</sequence>